<feature type="transmembrane region" description="Helical" evidence="2">
    <location>
        <begin position="12"/>
        <end position="31"/>
    </location>
</feature>
<dbReference type="EMBL" id="SDPM01000002">
    <property type="protein sequence ID" value="RXZ87115.1"/>
    <property type="molecule type" value="Genomic_DNA"/>
</dbReference>
<feature type="transmembrane region" description="Helical" evidence="2">
    <location>
        <begin position="163"/>
        <end position="187"/>
    </location>
</feature>
<dbReference type="AlphaFoldDB" id="A0A4Q2M4V0"/>
<gene>
    <name evidence="3" type="ORF">BJ972_000954</name>
    <name evidence="4" type="ORF">ESP50_04095</name>
</gene>
<reference evidence="4 5" key="1">
    <citation type="submission" date="2019-01" db="EMBL/GenBank/DDBJ databases">
        <title>Agromyces.</title>
        <authorList>
            <person name="Li J."/>
        </authorList>
    </citation>
    <scope>NUCLEOTIDE SEQUENCE [LARGE SCALE GENOMIC DNA]</scope>
    <source>
        <strain evidence="4 5">DSM 23870</strain>
    </source>
</reference>
<evidence type="ECO:0000256" key="1">
    <source>
        <dbReference type="SAM" id="MobiDB-lite"/>
    </source>
</evidence>
<keyword evidence="5" id="KW-1185">Reference proteome</keyword>
<evidence type="ECO:0000256" key="2">
    <source>
        <dbReference type="SAM" id="Phobius"/>
    </source>
</evidence>
<accession>A0A4Q2M4V0</accession>
<dbReference type="Proteomes" id="UP000581087">
    <property type="component" value="Unassembled WGS sequence"/>
</dbReference>
<feature type="transmembrane region" description="Helical" evidence="2">
    <location>
        <begin position="43"/>
        <end position="61"/>
    </location>
</feature>
<organism evidence="4 5">
    <name type="scientific">Agromyces atrinae</name>
    <dbReference type="NCBI Taxonomy" id="592376"/>
    <lineage>
        <taxon>Bacteria</taxon>
        <taxon>Bacillati</taxon>
        <taxon>Actinomycetota</taxon>
        <taxon>Actinomycetes</taxon>
        <taxon>Micrococcales</taxon>
        <taxon>Microbacteriaceae</taxon>
        <taxon>Agromyces</taxon>
    </lineage>
</organism>
<evidence type="ECO:0000313" key="4">
    <source>
        <dbReference type="EMBL" id="RXZ87115.1"/>
    </source>
</evidence>
<name>A0A4Q2M4V0_9MICO</name>
<feature type="compositionally biased region" description="Polar residues" evidence="1">
    <location>
        <begin position="197"/>
        <end position="216"/>
    </location>
</feature>
<evidence type="ECO:0000313" key="6">
    <source>
        <dbReference type="Proteomes" id="UP000581087"/>
    </source>
</evidence>
<dbReference type="EMBL" id="JACCBI010000001">
    <property type="protein sequence ID" value="NYD66435.1"/>
    <property type="molecule type" value="Genomic_DNA"/>
</dbReference>
<dbReference type="OrthoDB" id="2082317at2"/>
<reference evidence="3 6" key="2">
    <citation type="submission" date="2020-07" db="EMBL/GenBank/DDBJ databases">
        <title>Sequencing the genomes of 1000 actinobacteria strains.</title>
        <authorList>
            <person name="Klenk H.-P."/>
        </authorList>
    </citation>
    <scope>NUCLEOTIDE SEQUENCE [LARGE SCALE GENOMIC DNA]</scope>
    <source>
        <strain evidence="3 6">DSM 23870</strain>
    </source>
</reference>
<dbReference type="RefSeq" id="WP_129172690.1">
    <property type="nucleotide sequence ID" value="NZ_JACCBI010000001.1"/>
</dbReference>
<evidence type="ECO:0000313" key="3">
    <source>
        <dbReference type="EMBL" id="NYD66435.1"/>
    </source>
</evidence>
<feature type="transmembrane region" description="Helical" evidence="2">
    <location>
        <begin position="73"/>
        <end position="91"/>
    </location>
</feature>
<proteinExistence type="predicted"/>
<sequence>MDSLMHDSPLVFAILGAEVLFWLLLVGGLAARYLARWTRVSRVLLLSVPLVDVALITLTAIDLANGATPNWSHALAAVYLGFTVGFGHSIITSMDAWFSHRFAGGPAPARHPKSGPAYIRRMWAEWLRALVAWSLAVPALLVMIAVSGWTVPTSIEAAFEGDLWSWVARITLVLVAWLVFGPVYALLFRWQTEESTEGSPTTADDPSTAHSRSVAP</sequence>
<feature type="transmembrane region" description="Helical" evidence="2">
    <location>
        <begin position="130"/>
        <end position="151"/>
    </location>
</feature>
<protein>
    <submittedName>
        <fullName evidence="4">Uncharacterized protein</fullName>
    </submittedName>
</protein>
<keyword evidence="2" id="KW-0472">Membrane</keyword>
<feature type="region of interest" description="Disordered" evidence="1">
    <location>
        <begin position="196"/>
        <end position="216"/>
    </location>
</feature>
<keyword evidence="2" id="KW-0812">Transmembrane</keyword>
<evidence type="ECO:0000313" key="5">
    <source>
        <dbReference type="Proteomes" id="UP000292686"/>
    </source>
</evidence>
<keyword evidence="2" id="KW-1133">Transmembrane helix</keyword>
<dbReference type="Proteomes" id="UP000292686">
    <property type="component" value="Unassembled WGS sequence"/>
</dbReference>
<comment type="caution">
    <text evidence="4">The sequence shown here is derived from an EMBL/GenBank/DDBJ whole genome shotgun (WGS) entry which is preliminary data.</text>
</comment>